<proteinExistence type="predicted"/>
<dbReference type="Proteomes" id="UP001066276">
    <property type="component" value="Chromosome 9"/>
</dbReference>
<organism evidence="1 2">
    <name type="scientific">Pleurodeles waltl</name>
    <name type="common">Iberian ribbed newt</name>
    <dbReference type="NCBI Taxonomy" id="8319"/>
    <lineage>
        <taxon>Eukaryota</taxon>
        <taxon>Metazoa</taxon>
        <taxon>Chordata</taxon>
        <taxon>Craniata</taxon>
        <taxon>Vertebrata</taxon>
        <taxon>Euteleostomi</taxon>
        <taxon>Amphibia</taxon>
        <taxon>Batrachia</taxon>
        <taxon>Caudata</taxon>
        <taxon>Salamandroidea</taxon>
        <taxon>Salamandridae</taxon>
        <taxon>Pleurodelinae</taxon>
        <taxon>Pleurodeles</taxon>
    </lineage>
</organism>
<dbReference type="AlphaFoldDB" id="A0AAV7MUV5"/>
<sequence length="71" mass="7785">MTGTANLDSCPGDRKSFINKSGLHITKTDILIEVGLPGPHPVFALCSRRPLCRQLPYTFPEFLVQQVSGSQ</sequence>
<protein>
    <submittedName>
        <fullName evidence="1">Uncharacterized protein</fullName>
    </submittedName>
</protein>
<dbReference type="EMBL" id="JANPWB010000013">
    <property type="protein sequence ID" value="KAJ1106824.1"/>
    <property type="molecule type" value="Genomic_DNA"/>
</dbReference>
<comment type="caution">
    <text evidence="1">The sequence shown here is derived from an EMBL/GenBank/DDBJ whole genome shotgun (WGS) entry which is preliminary data.</text>
</comment>
<gene>
    <name evidence="1" type="ORF">NDU88_004222</name>
</gene>
<accession>A0AAV7MUV5</accession>
<keyword evidence="2" id="KW-1185">Reference proteome</keyword>
<evidence type="ECO:0000313" key="1">
    <source>
        <dbReference type="EMBL" id="KAJ1106824.1"/>
    </source>
</evidence>
<reference evidence="1" key="1">
    <citation type="journal article" date="2022" name="bioRxiv">
        <title>Sequencing and chromosome-scale assembly of the giantPleurodeles waltlgenome.</title>
        <authorList>
            <person name="Brown T."/>
            <person name="Elewa A."/>
            <person name="Iarovenko S."/>
            <person name="Subramanian E."/>
            <person name="Araus A.J."/>
            <person name="Petzold A."/>
            <person name="Susuki M."/>
            <person name="Suzuki K.-i.T."/>
            <person name="Hayashi T."/>
            <person name="Toyoda A."/>
            <person name="Oliveira C."/>
            <person name="Osipova E."/>
            <person name="Leigh N.D."/>
            <person name="Simon A."/>
            <person name="Yun M.H."/>
        </authorList>
    </citation>
    <scope>NUCLEOTIDE SEQUENCE</scope>
    <source>
        <strain evidence="1">20211129_DDA</strain>
        <tissue evidence="1">Liver</tissue>
    </source>
</reference>
<name>A0AAV7MUV5_PLEWA</name>
<evidence type="ECO:0000313" key="2">
    <source>
        <dbReference type="Proteomes" id="UP001066276"/>
    </source>
</evidence>